<protein>
    <submittedName>
        <fullName evidence="1">Uncharacterized protein</fullName>
    </submittedName>
</protein>
<reference evidence="1 2" key="1">
    <citation type="submission" date="2018-02" db="EMBL/GenBank/DDBJ databases">
        <title>Insights into the biology of acidophilic members of the Acidiferrobacteraceae family derived from comparative genomic analyses.</title>
        <authorList>
            <person name="Issotta F."/>
            <person name="Thyssen C."/>
            <person name="Mena C."/>
            <person name="Moya A."/>
            <person name="Bellenberg S."/>
            <person name="Sproer C."/>
            <person name="Covarrubias P.C."/>
            <person name="Sand W."/>
            <person name="Quatrini R."/>
            <person name="Vera M."/>
        </authorList>
    </citation>
    <scope>NUCLEOTIDE SEQUENCE [LARGE SCALE GENOMIC DNA]</scope>
    <source>
        <strain evidence="2">m-1</strain>
    </source>
</reference>
<keyword evidence="2" id="KW-1185">Reference proteome</keyword>
<proteinExistence type="predicted"/>
<comment type="caution">
    <text evidence="1">The sequence shown here is derived from an EMBL/GenBank/DDBJ whole genome shotgun (WGS) entry which is preliminary data.</text>
</comment>
<organism evidence="1 2">
    <name type="scientific">Acidiferrobacter thiooxydans</name>
    <dbReference type="NCBI Taxonomy" id="163359"/>
    <lineage>
        <taxon>Bacteria</taxon>
        <taxon>Pseudomonadati</taxon>
        <taxon>Pseudomonadota</taxon>
        <taxon>Gammaproteobacteria</taxon>
        <taxon>Acidiferrobacterales</taxon>
        <taxon>Acidiferrobacteraceae</taxon>
        <taxon>Acidiferrobacter</taxon>
    </lineage>
</organism>
<gene>
    <name evidence="1" type="ORF">C4900_12560</name>
</gene>
<evidence type="ECO:0000313" key="2">
    <source>
        <dbReference type="Proteomes" id="UP000253250"/>
    </source>
</evidence>
<accession>A0A1C2G0B9</accession>
<dbReference type="Proteomes" id="UP000253250">
    <property type="component" value="Unassembled WGS sequence"/>
</dbReference>
<dbReference type="AlphaFoldDB" id="A0A1C2G0B9"/>
<sequence length="76" mass="8031">MRAFSSSASGLRPGGWEAECAPRFGDELCGSLAGCEKACREAPADDIGPPQIAVLYHARLIASFLMALHGADWARP</sequence>
<name>A0A1C2G0B9_9GAMM</name>
<dbReference type="EMBL" id="PSYR01000002">
    <property type="protein sequence ID" value="RCN56607.1"/>
    <property type="molecule type" value="Genomic_DNA"/>
</dbReference>
<evidence type="ECO:0000313" key="1">
    <source>
        <dbReference type="EMBL" id="RCN56607.1"/>
    </source>
</evidence>